<evidence type="ECO:0000313" key="2">
    <source>
        <dbReference type="EMBL" id="WXA91877.1"/>
    </source>
</evidence>
<feature type="signal peptide" evidence="1">
    <location>
        <begin position="1"/>
        <end position="24"/>
    </location>
</feature>
<keyword evidence="1" id="KW-0732">Signal</keyword>
<evidence type="ECO:0000313" key="3">
    <source>
        <dbReference type="Proteomes" id="UP001379533"/>
    </source>
</evidence>
<sequence length="332" mass="36321">MRSRTACLSSLLCLLAGLSSSCGNVDFTEGSVLGSVRILASHTDKPYAAPGETVKVDLLTWDGRIEKPRPLTTYWIPIVCINPREDLYYACFEQFAGATVPGSGGGSGGVTLEPGVDLTPYLPAGPSYSFTLPTDIVTSHPRVQGAVPYGMAVVFNIACAGHVELVARDSKNPQAMPFGCFDENRNRLGPDQYVIGFSRVYGYDTLRNANPKIDNVFLEGKAIDRVQGITVDRCTTKLRRDCPDIKIDVGVPESSWEVQEGDRHEQIWAAYYADIGQLDGESRLLWDATKGQVSGAENKYKAANDPIEGTMFIVVHDNRGGTDWWQIPVHTR</sequence>
<accession>A0ABZ2JZG5</accession>
<organism evidence="2 3">
    <name type="scientific">Pendulispora brunnea</name>
    <dbReference type="NCBI Taxonomy" id="2905690"/>
    <lineage>
        <taxon>Bacteria</taxon>
        <taxon>Pseudomonadati</taxon>
        <taxon>Myxococcota</taxon>
        <taxon>Myxococcia</taxon>
        <taxon>Myxococcales</taxon>
        <taxon>Sorangiineae</taxon>
        <taxon>Pendulisporaceae</taxon>
        <taxon>Pendulispora</taxon>
    </lineage>
</organism>
<dbReference type="PROSITE" id="PS51257">
    <property type="entry name" value="PROKAR_LIPOPROTEIN"/>
    <property type="match status" value="1"/>
</dbReference>
<dbReference type="EMBL" id="CP089982">
    <property type="protein sequence ID" value="WXA91877.1"/>
    <property type="molecule type" value="Genomic_DNA"/>
</dbReference>
<reference evidence="2 3" key="1">
    <citation type="submission" date="2021-12" db="EMBL/GenBank/DDBJ databases">
        <title>Discovery of the Pendulisporaceae a myxobacterial family with distinct sporulation behavior and unique specialized metabolism.</title>
        <authorList>
            <person name="Garcia R."/>
            <person name="Popoff A."/>
            <person name="Bader C.D."/>
            <person name="Loehr J."/>
            <person name="Walesch S."/>
            <person name="Walt C."/>
            <person name="Boldt J."/>
            <person name="Bunk B."/>
            <person name="Haeckl F.J.F.P.J."/>
            <person name="Gunesch A.P."/>
            <person name="Birkelbach J."/>
            <person name="Nuebel U."/>
            <person name="Pietschmann T."/>
            <person name="Bach T."/>
            <person name="Mueller R."/>
        </authorList>
    </citation>
    <scope>NUCLEOTIDE SEQUENCE [LARGE SCALE GENOMIC DNA]</scope>
    <source>
        <strain evidence="2 3">MSr12523</strain>
    </source>
</reference>
<proteinExistence type="predicted"/>
<gene>
    <name evidence="2" type="ORF">LZC95_36175</name>
</gene>
<evidence type="ECO:0000256" key="1">
    <source>
        <dbReference type="SAM" id="SignalP"/>
    </source>
</evidence>
<keyword evidence="3" id="KW-1185">Reference proteome</keyword>
<dbReference type="Proteomes" id="UP001379533">
    <property type="component" value="Chromosome"/>
</dbReference>
<feature type="chain" id="PRO_5047078574" evidence="1">
    <location>
        <begin position="25"/>
        <end position="332"/>
    </location>
</feature>
<dbReference type="RefSeq" id="WP_394842495.1">
    <property type="nucleotide sequence ID" value="NZ_CP089982.1"/>
</dbReference>
<name>A0ABZ2JZG5_9BACT</name>
<protein>
    <submittedName>
        <fullName evidence="2">Uncharacterized protein</fullName>
    </submittedName>
</protein>